<keyword evidence="1 4" id="KW-0808">Transferase</keyword>
<dbReference type="RefSeq" id="WP_377370385.1">
    <property type="nucleotide sequence ID" value="NZ_JAOTJD010000023.1"/>
</dbReference>
<dbReference type="InterPro" id="IPR050832">
    <property type="entry name" value="Bact_Acetyltransf"/>
</dbReference>
<dbReference type="SUPFAM" id="SSF55729">
    <property type="entry name" value="Acyl-CoA N-acyltransferases (Nat)"/>
    <property type="match status" value="1"/>
</dbReference>
<keyword evidence="2 4" id="KW-0012">Acyltransferase</keyword>
<name>A0ABW6CX99_9CAUL</name>
<dbReference type="Gene3D" id="3.40.630.30">
    <property type="match status" value="1"/>
</dbReference>
<proteinExistence type="predicted"/>
<evidence type="ECO:0000256" key="2">
    <source>
        <dbReference type="ARBA" id="ARBA00023315"/>
    </source>
</evidence>
<dbReference type="InterPro" id="IPR016181">
    <property type="entry name" value="Acyl_CoA_acyltransferase"/>
</dbReference>
<dbReference type="Proteomes" id="UP001598130">
    <property type="component" value="Unassembled WGS sequence"/>
</dbReference>
<evidence type="ECO:0000259" key="3">
    <source>
        <dbReference type="PROSITE" id="PS51186"/>
    </source>
</evidence>
<accession>A0ABW6CX99</accession>
<dbReference type="EMBL" id="JAOTJD010000023">
    <property type="protein sequence ID" value="MFD3264822.1"/>
    <property type="molecule type" value="Genomic_DNA"/>
</dbReference>
<evidence type="ECO:0000313" key="4">
    <source>
        <dbReference type="EMBL" id="MFD3264822.1"/>
    </source>
</evidence>
<dbReference type="PANTHER" id="PTHR43877">
    <property type="entry name" value="AMINOALKYLPHOSPHONATE N-ACETYLTRANSFERASE-RELATED-RELATED"/>
    <property type="match status" value="1"/>
</dbReference>
<reference evidence="4 5" key="1">
    <citation type="submission" date="2022-09" db="EMBL/GenBank/DDBJ databases">
        <title>New species of Phenylobacterium.</title>
        <authorList>
            <person name="Mieszkin S."/>
        </authorList>
    </citation>
    <scope>NUCLEOTIDE SEQUENCE [LARGE SCALE GENOMIC DNA]</scope>
    <source>
        <strain evidence="4 5">HK31-G</strain>
    </source>
</reference>
<evidence type="ECO:0000313" key="5">
    <source>
        <dbReference type="Proteomes" id="UP001598130"/>
    </source>
</evidence>
<organism evidence="4 5">
    <name type="scientific">Phenylobacterium ferrooxidans</name>
    <dbReference type="NCBI Taxonomy" id="2982689"/>
    <lineage>
        <taxon>Bacteria</taxon>
        <taxon>Pseudomonadati</taxon>
        <taxon>Pseudomonadota</taxon>
        <taxon>Alphaproteobacteria</taxon>
        <taxon>Caulobacterales</taxon>
        <taxon>Caulobacteraceae</taxon>
        <taxon>Phenylobacterium</taxon>
    </lineage>
</organism>
<dbReference type="Pfam" id="PF00583">
    <property type="entry name" value="Acetyltransf_1"/>
    <property type="match status" value="1"/>
</dbReference>
<protein>
    <submittedName>
        <fullName evidence="4">GNAT family N-acetyltransferase</fullName>
        <ecNumber evidence="4">2.3.1.-</ecNumber>
    </submittedName>
</protein>
<dbReference type="GO" id="GO:0016746">
    <property type="term" value="F:acyltransferase activity"/>
    <property type="evidence" value="ECO:0007669"/>
    <property type="project" value="UniProtKB-KW"/>
</dbReference>
<keyword evidence="5" id="KW-1185">Reference proteome</keyword>
<sequence>MNLRPAAEADLDALSQVHRRAFTPGWGPEEIADLASGPGAFGLLVEDGAPLGMILCRALAGEAEVLTLAVDPDARRRGVARALVAAAAMTARSAGAQAMFLEVAVDNHPALALYEAHGFVRAGRRPSYYDRGGGIYVDAVVMRLDLGDGSL</sequence>
<dbReference type="InterPro" id="IPR000182">
    <property type="entry name" value="GNAT_dom"/>
</dbReference>
<feature type="domain" description="N-acetyltransferase" evidence="3">
    <location>
        <begin position="1"/>
        <end position="147"/>
    </location>
</feature>
<gene>
    <name evidence="4" type="ORF">OCL97_12730</name>
</gene>
<dbReference type="PROSITE" id="PS51186">
    <property type="entry name" value="GNAT"/>
    <property type="match status" value="1"/>
</dbReference>
<dbReference type="EC" id="2.3.1.-" evidence="4"/>
<evidence type="ECO:0000256" key="1">
    <source>
        <dbReference type="ARBA" id="ARBA00022679"/>
    </source>
</evidence>
<comment type="caution">
    <text evidence="4">The sequence shown here is derived from an EMBL/GenBank/DDBJ whole genome shotgun (WGS) entry which is preliminary data.</text>
</comment>